<dbReference type="PROSITE" id="PS51257">
    <property type="entry name" value="PROKAR_LIPOPROTEIN"/>
    <property type="match status" value="1"/>
</dbReference>
<sequence>MKNKNSLRLCIGTAALMSQACSPIIRVQAPDKPITINLNVTIDQQVQVNLDEDVDDLIAENPDIF</sequence>
<dbReference type="RefSeq" id="WP_382167397.1">
    <property type="nucleotide sequence ID" value="NZ_JBHTBR010000005.1"/>
</dbReference>
<dbReference type="EMBL" id="JBHTBR010000005">
    <property type="protein sequence ID" value="MFC7292159.1"/>
    <property type="molecule type" value="Genomic_DNA"/>
</dbReference>
<dbReference type="InterPro" id="IPR025985">
    <property type="entry name" value="YnbE"/>
</dbReference>
<dbReference type="Pfam" id="PF13617">
    <property type="entry name" value="Lipoprotein_19"/>
    <property type="match status" value="1"/>
</dbReference>
<evidence type="ECO:0000313" key="2">
    <source>
        <dbReference type="Proteomes" id="UP001596492"/>
    </source>
</evidence>
<evidence type="ECO:0000313" key="1">
    <source>
        <dbReference type="EMBL" id="MFC7292159.1"/>
    </source>
</evidence>
<protein>
    <submittedName>
        <fullName evidence="1">YnbE family lipoprotein</fullName>
    </submittedName>
</protein>
<dbReference type="Proteomes" id="UP001596492">
    <property type="component" value="Unassembled WGS sequence"/>
</dbReference>
<keyword evidence="1" id="KW-0449">Lipoprotein</keyword>
<proteinExistence type="predicted"/>
<comment type="caution">
    <text evidence="1">The sequence shown here is derived from an EMBL/GenBank/DDBJ whole genome shotgun (WGS) entry which is preliminary data.</text>
</comment>
<name>A0ABW2IMC7_9PROT</name>
<gene>
    <name evidence="1" type="ORF">ACFQS8_11070</name>
</gene>
<keyword evidence="2" id="KW-1185">Reference proteome</keyword>
<organism evidence="1 2">
    <name type="scientific">Hirschia litorea</name>
    <dbReference type="NCBI Taxonomy" id="1199156"/>
    <lineage>
        <taxon>Bacteria</taxon>
        <taxon>Pseudomonadati</taxon>
        <taxon>Pseudomonadota</taxon>
        <taxon>Alphaproteobacteria</taxon>
        <taxon>Hyphomonadales</taxon>
        <taxon>Hyphomonadaceae</taxon>
        <taxon>Hirschia</taxon>
    </lineage>
</organism>
<accession>A0ABW2IMC7</accession>
<reference evidence="2" key="1">
    <citation type="journal article" date="2019" name="Int. J. Syst. Evol. Microbiol.">
        <title>The Global Catalogue of Microorganisms (GCM) 10K type strain sequencing project: providing services to taxonomists for standard genome sequencing and annotation.</title>
        <authorList>
            <consortium name="The Broad Institute Genomics Platform"/>
            <consortium name="The Broad Institute Genome Sequencing Center for Infectious Disease"/>
            <person name="Wu L."/>
            <person name="Ma J."/>
        </authorList>
    </citation>
    <scope>NUCLEOTIDE SEQUENCE [LARGE SCALE GENOMIC DNA]</scope>
    <source>
        <strain evidence="2">CCUG 51308</strain>
    </source>
</reference>